<protein>
    <recommendedName>
        <fullName evidence="2">DUF7847 domain-containing protein</fullName>
    </recommendedName>
</protein>
<accession>A0A2Z2HRE2</accession>
<keyword evidence="1" id="KW-1133">Transmembrane helix</keyword>
<feature type="transmembrane region" description="Helical" evidence="1">
    <location>
        <begin position="232"/>
        <end position="251"/>
    </location>
</feature>
<keyword evidence="4" id="KW-1185">Reference proteome</keyword>
<feature type="transmembrane region" description="Helical" evidence="1">
    <location>
        <begin position="133"/>
        <end position="159"/>
    </location>
</feature>
<evidence type="ECO:0000256" key="1">
    <source>
        <dbReference type="SAM" id="Phobius"/>
    </source>
</evidence>
<dbReference type="KEGG" id="naj:B1756_07590"/>
<sequence length="274" mass="28284">MAVLPAFKDGLTILRTNPVILLAGLLFALASQLATAGELVGSLVVVGVGFVVALLLGPFFLGGLIGMALEALEGSTTSLGQLVESGRASYVSLLGASLLFGALLFTVTVVGMFVAMFGAVFGFAVGGAESGTVAMLAVGLGILLVLAVMAVAFVLFMFLQFFNTAIVVDGNRAFESFSRSISLVRSNLRSVVGYSLLWIGISLVAFAPVMGLEFVFIDPELAAAGEQTATRAAITGLAVVLTGILYSYLYAVHTSYYTRLGSRTDAPDAESVGA</sequence>
<evidence type="ECO:0000313" key="4">
    <source>
        <dbReference type="Proteomes" id="UP000250088"/>
    </source>
</evidence>
<feature type="transmembrane region" description="Helical" evidence="1">
    <location>
        <begin position="90"/>
        <end position="121"/>
    </location>
</feature>
<evidence type="ECO:0000313" key="3">
    <source>
        <dbReference type="EMBL" id="ARS89612.1"/>
    </source>
</evidence>
<dbReference type="Pfam" id="PF25231">
    <property type="entry name" value="DUF7847"/>
    <property type="match status" value="1"/>
</dbReference>
<dbReference type="RefSeq" id="WP_086887989.1">
    <property type="nucleotide sequence ID" value="NZ_CP019893.1"/>
</dbReference>
<keyword evidence="1" id="KW-0812">Transmembrane</keyword>
<proteinExistence type="predicted"/>
<dbReference type="EMBL" id="CP019893">
    <property type="protein sequence ID" value="ARS89612.1"/>
    <property type="molecule type" value="Genomic_DNA"/>
</dbReference>
<dbReference type="InterPro" id="IPR057169">
    <property type="entry name" value="DUF7847"/>
</dbReference>
<dbReference type="Proteomes" id="UP000250088">
    <property type="component" value="Chromosome"/>
</dbReference>
<feature type="transmembrane region" description="Helical" evidence="1">
    <location>
        <begin position="191"/>
        <end position="212"/>
    </location>
</feature>
<name>A0A2Z2HRE2_9EURY</name>
<dbReference type="OrthoDB" id="241125at2157"/>
<reference evidence="4" key="1">
    <citation type="submission" date="2017-02" db="EMBL/GenBank/DDBJ databases">
        <title>Natronthermophilus aegyptiacus gen. nov.,sp. nov., an aerobic, extremely halophilic alkalithermophilic archaeon isolated from the athalassohaline Wadi An Natrun, Egypt.</title>
        <authorList>
            <person name="Zhao B."/>
        </authorList>
    </citation>
    <scope>NUCLEOTIDE SEQUENCE [LARGE SCALE GENOMIC DNA]</scope>
    <source>
        <strain evidence="4">JW/NM-HA 15</strain>
    </source>
</reference>
<dbReference type="AlphaFoldDB" id="A0A2Z2HRE2"/>
<keyword evidence="1" id="KW-0472">Membrane</keyword>
<dbReference type="GeneID" id="32893932"/>
<organism evidence="3 4">
    <name type="scientific">Natrarchaeobaculum aegyptiacum</name>
    <dbReference type="NCBI Taxonomy" id="745377"/>
    <lineage>
        <taxon>Archaea</taxon>
        <taxon>Methanobacteriati</taxon>
        <taxon>Methanobacteriota</taxon>
        <taxon>Stenosarchaea group</taxon>
        <taxon>Halobacteria</taxon>
        <taxon>Halobacteriales</taxon>
        <taxon>Natrialbaceae</taxon>
        <taxon>Natrarchaeobaculum</taxon>
    </lineage>
</organism>
<evidence type="ECO:0000259" key="2">
    <source>
        <dbReference type="Pfam" id="PF25231"/>
    </source>
</evidence>
<feature type="domain" description="DUF7847" evidence="2">
    <location>
        <begin position="1"/>
        <end position="260"/>
    </location>
</feature>
<gene>
    <name evidence="3" type="ORF">B1756_07590</name>
</gene>
<feature type="transmembrane region" description="Helical" evidence="1">
    <location>
        <begin position="46"/>
        <end position="69"/>
    </location>
</feature>